<gene>
    <name evidence="2" type="ORF">GCK72_022330</name>
</gene>
<evidence type="ECO:0000256" key="1">
    <source>
        <dbReference type="SAM" id="MobiDB-lite"/>
    </source>
</evidence>
<dbReference type="Proteomes" id="UP000483820">
    <property type="component" value="Chromosome X"/>
</dbReference>
<accession>A0A6A5FTL0</accession>
<dbReference type="GeneID" id="9804494"/>
<feature type="compositionally biased region" description="Basic and acidic residues" evidence="1">
    <location>
        <begin position="877"/>
        <end position="887"/>
    </location>
</feature>
<sequence>MPLSDSAPFDFPAIGFSLHSINAHGTPYLSVRVDYDPLNFESFSEDAIKWYQWVDDKFVLYHINPPRPPPGCPEGPHSHDGGFFVKVEFATWLRNSVPVDCPRCQCNPWYDTPLYDHSDPLECQALAFAAIRIDRMPMEVMVRAYAFASRNRVWSTWILVEVESGREHSVRAFELNGGFFLQKTPEALGTRIPRDMSPLDQWVAYHVAILDYVDVNAPRPRYSTSRLSSLSLVRENDMNCGCLPSLLSQHESFGLSDFCQIRQTAQKAMLLHKQMSAANTTDDQERVNNQVPRNQLPPIALIQCPPISEQRINEPLEIGKEPSPAPPVFGLGLPRVEPGTEAERELLDYGDSSGEENQILDEAGNSYSNEDDLPPPNEQIQFGPSPFYVDTNLNMDDVDPSQDSSDKDQDVSPVSASGDETDGKMPETAAQLLETTHESETIPTILAMLKKISDQLHTISTASVTHDDLGKYVTKKDLEVLATKNDLEALAKKADLTDRIPSLDQWTDMIERLAPIATLQGISKNMGIFLEQLTRIAIDQRRLSRSQGKGNEKVELLLKQGSLDWKKFESTSLKITRVYDSLRSYIARKVSSMETATEVRDLKIQMAGIKKDQDSFKQILEPGADHDDSVLIALDEIEAIGNSSDRAHNRKVAEIEERKLHEARKTSTTICFYCRGAHDAAQCDVHLDLQSKRLALITQQRCIICGKNDCDGSPELCKAKHRLCVRCDPSMPSKEREHHPLLCPSRHQKHPSSSAGETSKVGNRSESDPKDDSSYFGANMDKYLDHSRPRQEGRYHVQRKYVDFKENGFFSDSGSDEEKASSSHRALAPSSSKGSGGEPSKRYGGTKWQRRGAKHRSSGKRDDAKRPKLAPVAKSETSIKKEPEAAE</sequence>
<dbReference type="KEGG" id="crq:GCK72_022330"/>
<feature type="region of interest" description="Disordered" evidence="1">
    <location>
        <begin position="729"/>
        <end position="796"/>
    </location>
</feature>
<feature type="region of interest" description="Disordered" evidence="1">
    <location>
        <begin position="811"/>
        <end position="887"/>
    </location>
</feature>
<dbReference type="RefSeq" id="XP_053578328.1">
    <property type="nucleotide sequence ID" value="XM_053734762.1"/>
</dbReference>
<dbReference type="CTD" id="9804494"/>
<organism evidence="2 3">
    <name type="scientific">Caenorhabditis remanei</name>
    <name type="common">Caenorhabditis vulgaris</name>
    <dbReference type="NCBI Taxonomy" id="31234"/>
    <lineage>
        <taxon>Eukaryota</taxon>
        <taxon>Metazoa</taxon>
        <taxon>Ecdysozoa</taxon>
        <taxon>Nematoda</taxon>
        <taxon>Chromadorea</taxon>
        <taxon>Rhabditida</taxon>
        <taxon>Rhabditina</taxon>
        <taxon>Rhabditomorpha</taxon>
        <taxon>Rhabditoidea</taxon>
        <taxon>Rhabditidae</taxon>
        <taxon>Peloderinae</taxon>
        <taxon>Caenorhabditis</taxon>
    </lineage>
</organism>
<feature type="region of interest" description="Disordered" evidence="1">
    <location>
        <begin position="364"/>
        <end position="425"/>
    </location>
</feature>
<dbReference type="EMBL" id="WUAV01000006">
    <property type="protein sequence ID" value="KAF1745883.1"/>
    <property type="molecule type" value="Genomic_DNA"/>
</dbReference>
<feature type="compositionally biased region" description="Low complexity" evidence="1">
    <location>
        <begin position="823"/>
        <end position="833"/>
    </location>
</feature>
<dbReference type="AlphaFoldDB" id="A0A6A5FTL0"/>
<feature type="compositionally biased region" description="Polar residues" evidence="1">
    <location>
        <begin position="751"/>
        <end position="762"/>
    </location>
</feature>
<proteinExistence type="predicted"/>
<feature type="compositionally biased region" description="Basic and acidic residues" evidence="1">
    <location>
        <begin position="763"/>
        <end position="773"/>
    </location>
</feature>
<feature type="compositionally biased region" description="Basic and acidic residues" evidence="1">
    <location>
        <begin position="782"/>
        <end position="796"/>
    </location>
</feature>
<name>A0A6A5FTL0_CAERE</name>
<reference evidence="2 3" key="1">
    <citation type="submission" date="2019-12" db="EMBL/GenBank/DDBJ databases">
        <title>Chromosome-level assembly of the Caenorhabditis remanei genome.</title>
        <authorList>
            <person name="Teterina A.A."/>
            <person name="Willis J.H."/>
            <person name="Phillips P.C."/>
        </authorList>
    </citation>
    <scope>NUCLEOTIDE SEQUENCE [LARGE SCALE GENOMIC DNA]</scope>
    <source>
        <strain evidence="2 3">PX506</strain>
        <tissue evidence="2">Whole organism</tissue>
    </source>
</reference>
<evidence type="ECO:0000313" key="3">
    <source>
        <dbReference type="Proteomes" id="UP000483820"/>
    </source>
</evidence>
<feature type="compositionally biased region" description="Basic residues" evidence="1">
    <location>
        <begin position="848"/>
        <end position="858"/>
    </location>
</feature>
<comment type="caution">
    <text evidence="2">The sequence shown here is derived from an EMBL/GenBank/DDBJ whole genome shotgun (WGS) entry which is preliminary data.</text>
</comment>
<evidence type="ECO:0000313" key="2">
    <source>
        <dbReference type="EMBL" id="KAF1745883.1"/>
    </source>
</evidence>
<protein>
    <submittedName>
        <fullName evidence="2">Uncharacterized protein</fullName>
    </submittedName>
</protein>